<proteinExistence type="predicted"/>
<accession>A0ABV7UGZ9</accession>
<dbReference type="Pfam" id="PF16868">
    <property type="entry name" value="NMT1_3"/>
    <property type="match status" value="1"/>
</dbReference>
<dbReference type="Gene3D" id="3.40.190.10">
    <property type="entry name" value="Periplasmic binding protein-like II"/>
    <property type="match status" value="2"/>
</dbReference>
<keyword evidence="3" id="KW-1185">Reference proteome</keyword>
<dbReference type="RefSeq" id="WP_191321310.1">
    <property type="nucleotide sequence ID" value="NZ_BNCG01000063.1"/>
</dbReference>
<reference evidence="3" key="1">
    <citation type="journal article" date="2019" name="Int. J. Syst. Evol. Microbiol.">
        <title>The Global Catalogue of Microorganisms (GCM) 10K type strain sequencing project: providing services to taxonomists for standard genome sequencing and annotation.</title>
        <authorList>
            <consortium name="The Broad Institute Genomics Platform"/>
            <consortium name="The Broad Institute Genome Sequencing Center for Infectious Disease"/>
            <person name="Wu L."/>
            <person name="Ma J."/>
        </authorList>
    </citation>
    <scope>NUCLEOTIDE SEQUENCE [LARGE SCALE GENOMIC DNA]</scope>
    <source>
        <strain evidence="3">KCTC 42282</strain>
    </source>
</reference>
<keyword evidence="1" id="KW-0472">Membrane</keyword>
<evidence type="ECO:0000256" key="1">
    <source>
        <dbReference type="SAM" id="Phobius"/>
    </source>
</evidence>
<name>A0ABV7UGZ9_9HYPH</name>
<dbReference type="EMBL" id="JBHRYC010000054">
    <property type="protein sequence ID" value="MFC3637965.1"/>
    <property type="molecule type" value="Genomic_DNA"/>
</dbReference>
<keyword evidence="1" id="KW-0812">Transmembrane</keyword>
<keyword evidence="1" id="KW-1133">Transmembrane helix</keyword>
<evidence type="ECO:0000313" key="2">
    <source>
        <dbReference type="EMBL" id="MFC3637965.1"/>
    </source>
</evidence>
<dbReference type="InterPro" id="IPR011852">
    <property type="entry name" value="TRAP_TAXI"/>
</dbReference>
<gene>
    <name evidence="2" type="ORF">ACFONL_11380</name>
</gene>
<protein>
    <submittedName>
        <fullName evidence="2">TAXI family TRAP transporter solute-binding subunit</fullName>
    </submittedName>
</protein>
<comment type="caution">
    <text evidence="2">The sequence shown here is derived from an EMBL/GenBank/DDBJ whole genome shotgun (WGS) entry which is preliminary data.</text>
</comment>
<dbReference type="SUPFAM" id="SSF53850">
    <property type="entry name" value="Periplasmic binding protein-like II"/>
    <property type="match status" value="1"/>
</dbReference>
<feature type="transmembrane region" description="Helical" evidence="1">
    <location>
        <begin position="324"/>
        <end position="343"/>
    </location>
</feature>
<dbReference type="PANTHER" id="PTHR42941">
    <property type="entry name" value="SLL1037 PROTEIN"/>
    <property type="match status" value="1"/>
</dbReference>
<dbReference type="PANTHER" id="PTHR42941:SF1">
    <property type="entry name" value="SLL1037 PROTEIN"/>
    <property type="match status" value="1"/>
</dbReference>
<dbReference type="Proteomes" id="UP001595704">
    <property type="component" value="Unassembled WGS sequence"/>
</dbReference>
<sequence length="436" mass="46026">MKRFVLWAAGFLVIAALAAAIHYGSPHATLRVTTGPLGSDAQRLVGALATEVARDHPRVRIRPVQVDNLAASSRAIETGQVDLAVIRSDVSPPTNGQTIAILRRDVVAFVLPPKSPIDGIARLAGKTIAIPQGRLQDVNSALLDTILGYYNVAPHDVKRLFLSPREMVAAVHHRQIAAILAVGPVGPGDVVDSVAAMARGTSGTPTILEFPDADAVNQRFPALESFDAPEGAFRSRPAVPDDSVTTLAVTYRLVAPDMMLNLVAGAVGRTLFTEKPRLTALSPLASQIEAPDPDAKNPVLPVHPGVADYLNNGDQSFFDELQSYFYLAAAVISILGSLLTIAIGRMRIGRLHHEQRRVGQFIEIADQAQKADSAALAALEQILHRLIGEVVAAGGGSGAGSTMALAINHARHSLAARQSALVSAKARRATEPAEPG</sequence>
<organism evidence="2 3">
    <name type="scientific">Camelimonas fluminis</name>
    <dbReference type="NCBI Taxonomy" id="1576911"/>
    <lineage>
        <taxon>Bacteria</taxon>
        <taxon>Pseudomonadati</taxon>
        <taxon>Pseudomonadota</taxon>
        <taxon>Alphaproteobacteria</taxon>
        <taxon>Hyphomicrobiales</taxon>
        <taxon>Chelatococcaceae</taxon>
        <taxon>Camelimonas</taxon>
    </lineage>
</organism>
<evidence type="ECO:0000313" key="3">
    <source>
        <dbReference type="Proteomes" id="UP001595704"/>
    </source>
</evidence>